<dbReference type="EMBL" id="JACGWJ010000014">
    <property type="protein sequence ID" value="KAL0374356.1"/>
    <property type="molecule type" value="Genomic_DNA"/>
</dbReference>
<dbReference type="InterPro" id="IPR056924">
    <property type="entry name" value="SH3_Tf2-1"/>
</dbReference>
<name>A0AAW2R331_SESRA</name>
<keyword evidence="1" id="KW-0175">Coiled coil</keyword>
<dbReference type="PANTHER" id="PTHR46148">
    <property type="entry name" value="CHROMO DOMAIN-CONTAINING PROTEIN"/>
    <property type="match status" value="1"/>
</dbReference>
<feature type="region of interest" description="Disordered" evidence="2">
    <location>
        <begin position="250"/>
        <end position="273"/>
    </location>
</feature>
<evidence type="ECO:0000259" key="3">
    <source>
        <dbReference type="Pfam" id="PF24626"/>
    </source>
</evidence>
<accession>A0AAW2R331</accession>
<protein>
    <recommendedName>
        <fullName evidence="3">Tf2-1-like SH3-like domain-containing protein</fullName>
    </recommendedName>
</protein>
<reference evidence="4" key="1">
    <citation type="submission" date="2020-06" db="EMBL/GenBank/DDBJ databases">
        <authorList>
            <person name="Li T."/>
            <person name="Hu X."/>
            <person name="Zhang T."/>
            <person name="Song X."/>
            <person name="Zhang H."/>
            <person name="Dai N."/>
            <person name="Sheng W."/>
            <person name="Hou X."/>
            <person name="Wei L."/>
        </authorList>
    </citation>
    <scope>NUCLEOTIDE SEQUENCE</scope>
    <source>
        <strain evidence="4">G02</strain>
        <tissue evidence="4">Leaf</tissue>
    </source>
</reference>
<reference evidence="4" key="2">
    <citation type="journal article" date="2024" name="Plant">
        <title>Genomic evolution and insights into agronomic trait innovations of Sesamum species.</title>
        <authorList>
            <person name="Miao H."/>
            <person name="Wang L."/>
            <person name="Qu L."/>
            <person name="Liu H."/>
            <person name="Sun Y."/>
            <person name="Le M."/>
            <person name="Wang Q."/>
            <person name="Wei S."/>
            <person name="Zheng Y."/>
            <person name="Lin W."/>
            <person name="Duan Y."/>
            <person name="Cao H."/>
            <person name="Xiong S."/>
            <person name="Wang X."/>
            <person name="Wei L."/>
            <person name="Li C."/>
            <person name="Ma Q."/>
            <person name="Ju M."/>
            <person name="Zhao R."/>
            <person name="Li G."/>
            <person name="Mu C."/>
            <person name="Tian Q."/>
            <person name="Mei H."/>
            <person name="Zhang T."/>
            <person name="Gao T."/>
            <person name="Zhang H."/>
        </authorList>
    </citation>
    <scope>NUCLEOTIDE SEQUENCE</scope>
    <source>
        <strain evidence="4">G02</strain>
    </source>
</reference>
<gene>
    <name evidence="4" type="ORF">Sradi_3351300</name>
</gene>
<dbReference type="AlphaFoldDB" id="A0AAW2R331"/>
<feature type="coiled-coil region" evidence="1">
    <location>
        <begin position="1"/>
        <end position="28"/>
    </location>
</feature>
<evidence type="ECO:0000256" key="1">
    <source>
        <dbReference type="SAM" id="Coils"/>
    </source>
</evidence>
<sequence>MKGIIKLLQLLKENLQQAQLRMKTYADKKRTEREFQVGDEVFLRLQPYKQTTVALRRHLKLSAKYFGPYKVIEKIGKVAYKLALPAGSKIHHVFHVSVLKKKIGSKYFPSMDLPEFEDDVFKIYPIAILGRLLIPRNNVGVPQVLIQWSHSSPEQATWEDYRAVATKFPDFDPWGQGGKKGGGNVTISAGNTILKSSRQMEKDDDGRSIQGTIEIGNLELKNGTNDGVLSELGQFEEIRDFEENDRALGMKAKPTEGHASTAGEFVGGRNSVS</sequence>
<dbReference type="PANTHER" id="PTHR46148:SF52">
    <property type="entry name" value="OS04G0603800 PROTEIN"/>
    <property type="match status" value="1"/>
</dbReference>
<feature type="domain" description="Tf2-1-like SH3-like" evidence="3">
    <location>
        <begin position="38"/>
        <end position="102"/>
    </location>
</feature>
<dbReference type="SUPFAM" id="SSF54160">
    <property type="entry name" value="Chromo domain-like"/>
    <property type="match status" value="1"/>
</dbReference>
<evidence type="ECO:0000313" key="4">
    <source>
        <dbReference type="EMBL" id="KAL0374356.1"/>
    </source>
</evidence>
<comment type="caution">
    <text evidence="4">The sequence shown here is derived from an EMBL/GenBank/DDBJ whole genome shotgun (WGS) entry which is preliminary data.</text>
</comment>
<organism evidence="4">
    <name type="scientific">Sesamum radiatum</name>
    <name type="common">Black benniseed</name>
    <dbReference type="NCBI Taxonomy" id="300843"/>
    <lineage>
        <taxon>Eukaryota</taxon>
        <taxon>Viridiplantae</taxon>
        <taxon>Streptophyta</taxon>
        <taxon>Embryophyta</taxon>
        <taxon>Tracheophyta</taxon>
        <taxon>Spermatophyta</taxon>
        <taxon>Magnoliopsida</taxon>
        <taxon>eudicotyledons</taxon>
        <taxon>Gunneridae</taxon>
        <taxon>Pentapetalae</taxon>
        <taxon>asterids</taxon>
        <taxon>lamiids</taxon>
        <taxon>Lamiales</taxon>
        <taxon>Pedaliaceae</taxon>
        <taxon>Sesamum</taxon>
    </lineage>
</organism>
<dbReference type="InterPro" id="IPR016197">
    <property type="entry name" value="Chromo-like_dom_sf"/>
</dbReference>
<proteinExistence type="predicted"/>
<evidence type="ECO:0000256" key="2">
    <source>
        <dbReference type="SAM" id="MobiDB-lite"/>
    </source>
</evidence>
<dbReference type="Pfam" id="PF24626">
    <property type="entry name" value="SH3_Tf2-1"/>
    <property type="match status" value="1"/>
</dbReference>